<evidence type="ECO:0000313" key="2">
    <source>
        <dbReference type="Proteomes" id="UP000004069"/>
    </source>
</evidence>
<accession>D4YUC2</accession>
<name>D4YUC2_9LACO</name>
<keyword evidence="2" id="KW-1185">Reference proteome</keyword>
<protein>
    <submittedName>
        <fullName evidence="1">Uncharacterized protein</fullName>
    </submittedName>
</protein>
<dbReference type="Proteomes" id="UP000004069">
    <property type="component" value="Unassembled WGS sequence"/>
</dbReference>
<sequence>MLLVLNYFQGKNKATYYLTIWLNLLILPDQFCEYWAITGNNLLHLMPTSIDFNNSAFMASLVGSTIASSDGLS</sequence>
<dbReference type="AlphaFoldDB" id="D4YUC2"/>
<dbReference type="RefSeq" id="WP_006352284.1">
    <property type="nucleotide sequence ID" value="NZ_ADNY01000042.1"/>
</dbReference>
<comment type="caution">
    <text evidence="1">The sequence shown here is derived from an EMBL/GenBank/DDBJ whole genome shotgun (WGS) entry which is preliminary data.</text>
</comment>
<organism evidence="1 2">
    <name type="scientific">Lactobacillus amylolyticus DSM 11664</name>
    <dbReference type="NCBI Taxonomy" id="585524"/>
    <lineage>
        <taxon>Bacteria</taxon>
        <taxon>Bacillati</taxon>
        <taxon>Bacillota</taxon>
        <taxon>Bacilli</taxon>
        <taxon>Lactobacillales</taxon>
        <taxon>Lactobacillaceae</taxon>
        <taxon>Lactobacillus</taxon>
    </lineage>
</organism>
<proteinExistence type="predicted"/>
<dbReference type="EMBL" id="ADNY01000042">
    <property type="protein sequence ID" value="EFG55268.1"/>
    <property type="molecule type" value="Genomic_DNA"/>
</dbReference>
<gene>
    <name evidence="1" type="ORF">HMPREF0493_1133</name>
</gene>
<evidence type="ECO:0000313" key="1">
    <source>
        <dbReference type="EMBL" id="EFG55268.1"/>
    </source>
</evidence>
<reference evidence="1 2" key="1">
    <citation type="submission" date="2010-04" db="EMBL/GenBank/DDBJ databases">
        <authorList>
            <person name="Muzny D."/>
            <person name="Qin X."/>
            <person name="Deng J."/>
            <person name="Jiang H."/>
            <person name="Liu Y."/>
            <person name="Qu J."/>
            <person name="Song X.-Z."/>
            <person name="Zhang L."/>
            <person name="Thornton R."/>
            <person name="Coyle M."/>
            <person name="Francisco L."/>
            <person name="Jackson L."/>
            <person name="Javaid M."/>
            <person name="Korchina V."/>
            <person name="Kovar C."/>
            <person name="Mata R."/>
            <person name="Mathew T."/>
            <person name="Ngo R."/>
            <person name="Nguyen L."/>
            <person name="Nguyen N."/>
            <person name="Okwuonu G."/>
            <person name="Ongeri F."/>
            <person name="Pham C."/>
            <person name="Simmons D."/>
            <person name="Wilczek-Boney K."/>
            <person name="Hale W."/>
            <person name="Jakkamsetti A."/>
            <person name="Pham P."/>
            <person name="Ruth R."/>
            <person name="San Lucas F."/>
            <person name="Warren J."/>
            <person name="Zhang J."/>
            <person name="Zhao Z."/>
            <person name="Zhou C."/>
            <person name="Zhu D."/>
            <person name="Lee S."/>
            <person name="Bess C."/>
            <person name="Blankenburg K."/>
            <person name="Forbes L."/>
            <person name="Fu Q."/>
            <person name="Gubbala S."/>
            <person name="Hirani K."/>
            <person name="Jayaseelan J.C."/>
            <person name="Lara F."/>
            <person name="Munidasa M."/>
            <person name="Palculict T."/>
            <person name="Patil S."/>
            <person name="Pu L.-L."/>
            <person name="Saada N."/>
            <person name="Tang L."/>
            <person name="Weissenberger G."/>
            <person name="Zhu Y."/>
            <person name="Hemphill L."/>
            <person name="Shang Y."/>
            <person name="Youmans B."/>
            <person name="Ayvaz T."/>
            <person name="Ross M."/>
            <person name="Santibanez J."/>
            <person name="Aqrawi P."/>
            <person name="Gross S."/>
            <person name="Joshi V."/>
            <person name="Fowler G."/>
            <person name="Nazareth L."/>
            <person name="Reid J."/>
            <person name="Worley K."/>
            <person name="Petrosino J."/>
            <person name="Highlander S."/>
            <person name="Gibbs R."/>
        </authorList>
    </citation>
    <scope>NUCLEOTIDE SEQUENCE [LARGE SCALE GENOMIC DNA]</scope>
    <source>
        <strain evidence="1 2">DSM 11664</strain>
    </source>
</reference>